<organism evidence="3 4">
    <name type="scientific">Phyllotreta striolata</name>
    <name type="common">Striped flea beetle</name>
    <name type="synonym">Crioceris striolata</name>
    <dbReference type="NCBI Taxonomy" id="444603"/>
    <lineage>
        <taxon>Eukaryota</taxon>
        <taxon>Metazoa</taxon>
        <taxon>Ecdysozoa</taxon>
        <taxon>Arthropoda</taxon>
        <taxon>Hexapoda</taxon>
        <taxon>Insecta</taxon>
        <taxon>Pterygota</taxon>
        <taxon>Neoptera</taxon>
        <taxon>Endopterygota</taxon>
        <taxon>Coleoptera</taxon>
        <taxon>Polyphaga</taxon>
        <taxon>Cucujiformia</taxon>
        <taxon>Chrysomeloidea</taxon>
        <taxon>Chrysomelidae</taxon>
        <taxon>Galerucinae</taxon>
        <taxon>Alticini</taxon>
        <taxon>Phyllotreta</taxon>
    </lineage>
</organism>
<reference evidence="3" key="1">
    <citation type="submission" date="2022-01" db="EMBL/GenBank/DDBJ databases">
        <authorList>
            <person name="King R."/>
        </authorList>
    </citation>
    <scope>NUCLEOTIDE SEQUENCE</scope>
</reference>
<feature type="compositionally biased region" description="Polar residues" evidence="1">
    <location>
        <begin position="885"/>
        <end position="896"/>
    </location>
</feature>
<gene>
    <name evidence="3" type="ORF">PHYEVI_LOCUS5303</name>
</gene>
<protein>
    <recommendedName>
        <fullName evidence="2">Mab-21-like HhH/H2TH-like domain-containing protein</fullName>
    </recommendedName>
</protein>
<keyword evidence="4" id="KW-1185">Reference proteome</keyword>
<feature type="domain" description="Mab-21-like HhH/H2TH-like" evidence="2">
    <location>
        <begin position="363"/>
        <end position="438"/>
    </location>
</feature>
<proteinExistence type="predicted"/>
<evidence type="ECO:0000313" key="3">
    <source>
        <dbReference type="EMBL" id="CAG9858916.1"/>
    </source>
</evidence>
<dbReference type="InterPro" id="IPR046906">
    <property type="entry name" value="Mab-21_HhH/H2TH-like"/>
</dbReference>
<dbReference type="EMBL" id="OU900095">
    <property type="protein sequence ID" value="CAG9858916.1"/>
    <property type="molecule type" value="Genomic_DNA"/>
</dbReference>
<sequence>MFHKRKQETRKKSFKLGKLDELVLSNTKLKFSIEQLQNLNYIIHKRLQRNVSLESEKSLSFAKSVSERLVQRLICGAGIIDPRFSTKYLICNNRQKINNHLSHKLDYIVRLDCLSLPSFYESDTKPKYSVFESESEYPAGYARIKLHTSTYKIWGDFTNSQGFLRRDKIQAKLVELLALAASKEVPSSPLYIDESIHCGIPGKVVDPFTLHNILKIPPDQQVYYGPGGSVPRFPDPRDFRLAIVDEPNGIRIKVEFLSPSLSNITVDVTILVAVGIDCWPVSTDFPSRLSLGHSDCLLYHQAALTGMYLVGYGVHSSAWQIRLPAAEYVILSHYGNNSTVKTILEMLHLVLEDIDESKKSLGKHQLSYKILTKYILQTVLFEELEENSTSPVNDMINWAPIYLSTYVLKLLDNLVGKLSAEKQPNYFFKKSNLMVNPGHLTDDDYIEEANYVKTAVARFFDESLMSTKGNEEFNSIVQAQESEMVLLFKWRDLIEGLLPPSGTRGRRFCFAGSKNRREIAHSQYTARQLEYIGMLLNKMLMVRQKIIQFDHTMEDLVNSQKYQQDRPLEDIIFILVTIMDQARDRYLTTATNPAIIKNSLKIKSNFNNQTSKLVDVMRRDKDLQGLSTVEDDLCLVKIILKWLYRGMDQSKRYLGPILRPYLNNIFSSSHAMSWHLESLKERLNDEELNALGIFAQLVNSAKITPAQGLIDSVSKNWEWARSMLSMIEQNTLRIIFVSDRGQIYRHILSLPSYQRKISLQCGSKTLDTKTEKRELRRQKTLPSRSYFNTILNEKSQKAGEEATPQHDQLKQASPLTYLINKKHRMGEHRGCGDIFKALTWMQKLRVFQEVASDLPPEERLEILELIQSIQTSKRRRSAAKRWSETLPQSNRNTLPTNDKDVEQKYTMKEESAGISISTEAKDKRKEPVRKTSVLLESCRIARIKEDFGVFYLNDSFRIKSLLSKSDSFKY</sequence>
<evidence type="ECO:0000313" key="4">
    <source>
        <dbReference type="Proteomes" id="UP001153712"/>
    </source>
</evidence>
<dbReference type="OrthoDB" id="5948335at2759"/>
<dbReference type="Pfam" id="PF20266">
    <property type="entry name" value="Mab-21_C"/>
    <property type="match status" value="1"/>
</dbReference>
<dbReference type="AlphaFoldDB" id="A0A9N9TMY1"/>
<dbReference type="Proteomes" id="UP001153712">
    <property type="component" value="Chromosome 2"/>
</dbReference>
<dbReference type="PANTHER" id="PTHR10656">
    <property type="entry name" value="CELL FATE DETERMINING PROTEIN MAB21-RELATED"/>
    <property type="match status" value="1"/>
</dbReference>
<evidence type="ECO:0000256" key="1">
    <source>
        <dbReference type="SAM" id="MobiDB-lite"/>
    </source>
</evidence>
<accession>A0A9N9TMY1</accession>
<feature type="region of interest" description="Disordered" evidence="1">
    <location>
        <begin position="877"/>
        <end position="897"/>
    </location>
</feature>
<name>A0A9N9TMY1_PHYSR</name>
<evidence type="ECO:0000259" key="2">
    <source>
        <dbReference type="Pfam" id="PF20266"/>
    </source>
</evidence>
<dbReference type="PANTHER" id="PTHR10656:SF70">
    <property type="entry name" value="PROTEIN MAB-21-RELATED"/>
    <property type="match status" value="1"/>
</dbReference>
<dbReference type="Gene3D" id="1.10.1410.40">
    <property type="match status" value="1"/>
</dbReference>